<evidence type="ECO:0000313" key="2">
    <source>
        <dbReference type="EMBL" id="MBB4019414.1"/>
    </source>
</evidence>
<keyword evidence="1" id="KW-0472">Membrane</keyword>
<protein>
    <submittedName>
        <fullName evidence="2">Uncharacterized protein</fullName>
    </submittedName>
</protein>
<feature type="transmembrane region" description="Helical" evidence="1">
    <location>
        <begin position="26"/>
        <end position="49"/>
    </location>
</feature>
<dbReference type="Proteomes" id="UP000577362">
    <property type="component" value="Unassembled WGS sequence"/>
</dbReference>
<keyword evidence="1" id="KW-1133">Transmembrane helix</keyword>
<accession>A0A840C1K4</accession>
<dbReference type="RefSeq" id="WP_019403448.1">
    <property type="nucleotide sequence ID" value="NZ_JACIEN010000007.1"/>
</dbReference>
<evidence type="ECO:0000256" key="1">
    <source>
        <dbReference type="SAM" id="Phobius"/>
    </source>
</evidence>
<organism evidence="2 3">
    <name type="scientific">Chelatococcus caeni</name>
    <dbReference type="NCBI Taxonomy" id="1348468"/>
    <lineage>
        <taxon>Bacteria</taxon>
        <taxon>Pseudomonadati</taxon>
        <taxon>Pseudomonadota</taxon>
        <taxon>Alphaproteobacteria</taxon>
        <taxon>Hyphomicrobiales</taxon>
        <taxon>Chelatococcaceae</taxon>
        <taxon>Chelatococcus</taxon>
    </lineage>
</organism>
<evidence type="ECO:0000313" key="3">
    <source>
        <dbReference type="Proteomes" id="UP000577362"/>
    </source>
</evidence>
<sequence>MTARTQGREPTGHPARRPWSRGRLTALLIVAAAAAVIVGANAHLVVVALSSQPDCVTHLKAPGGGEGAFRAAKSSC</sequence>
<comment type="caution">
    <text evidence="2">The sequence shown here is derived from an EMBL/GenBank/DDBJ whole genome shotgun (WGS) entry which is preliminary data.</text>
</comment>
<dbReference type="EMBL" id="JACIEN010000007">
    <property type="protein sequence ID" value="MBB4019414.1"/>
    <property type="molecule type" value="Genomic_DNA"/>
</dbReference>
<name>A0A840C1K4_9HYPH</name>
<keyword evidence="3" id="KW-1185">Reference proteome</keyword>
<dbReference type="AlphaFoldDB" id="A0A840C1K4"/>
<keyword evidence="1" id="KW-0812">Transmembrane</keyword>
<proteinExistence type="predicted"/>
<gene>
    <name evidence="2" type="ORF">GGR16_004465</name>
</gene>
<reference evidence="2 3" key="1">
    <citation type="submission" date="2020-08" db="EMBL/GenBank/DDBJ databases">
        <title>Genomic Encyclopedia of Type Strains, Phase IV (KMG-IV): sequencing the most valuable type-strain genomes for metagenomic binning, comparative biology and taxonomic classification.</title>
        <authorList>
            <person name="Goeker M."/>
        </authorList>
    </citation>
    <scope>NUCLEOTIDE SEQUENCE [LARGE SCALE GENOMIC DNA]</scope>
    <source>
        <strain evidence="2 3">DSM 103737</strain>
    </source>
</reference>